<accession>A0A935TEF1</accession>
<dbReference type="InterPro" id="IPR000415">
    <property type="entry name" value="Nitroreductase-like"/>
</dbReference>
<reference evidence="1 2" key="1">
    <citation type="submission" date="2020-10" db="EMBL/GenBank/DDBJ databases">
        <title>Connecting structure to function with the recovery of over 1000 high-quality activated sludge metagenome-assembled genomes encoding full-length rRNA genes using long-read sequencing.</title>
        <authorList>
            <person name="Singleton C.M."/>
            <person name="Petriglieri F."/>
            <person name="Kristensen J.M."/>
            <person name="Kirkegaard R.H."/>
            <person name="Michaelsen T.Y."/>
            <person name="Andersen M.H."/>
            <person name="Karst S.M."/>
            <person name="Dueholm M.S."/>
            <person name="Nielsen P.H."/>
            <person name="Albertsen M."/>
        </authorList>
    </citation>
    <scope>NUCLEOTIDE SEQUENCE [LARGE SCALE GENOMIC DNA]</scope>
    <source>
        <strain evidence="1">Fred_18-Q3-R57-64_BAT3C.720</strain>
    </source>
</reference>
<protein>
    <recommendedName>
        <fullName evidence="3">Nitroreductase</fullName>
    </recommendedName>
</protein>
<proteinExistence type="predicted"/>
<dbReference type="Proteomes" id="UP000706151">
    <property type="component" value="Unassembled WGS sequence"/>
</dbReference>
<evidence type="ECO:0000313" key="2">
    <source>
        <dbReference type="Proteomes" id="UP000706151"/>
    </source>
</evidence>
<dbReference type="SUPFAM" id="SSF55469">
    <property type="entry name" value="FMN-dependent nitroreductase-like"/>
    <property type="match status" value="1"/>
</dbReference>
<dbReference type="AlphaFoldDB" id="A0A935TEF1"/>
<organism evidence="1 2">
    <name type="scientific">Candidatus Accumulibacter affinis</name>
    <dbReference type="NCBI Taxonomy" id="2954384"/>
    <lineage>
        <taxon>Bacteria</taxon>
        <taxon>Pseudomonadati</taxon>
        <taxon>Pseudomonadota</taxon>
        <taxon>Betaproteobacteria</taxon>
        <taxon>Candidatus Accumulibacter</taxon>
    </lineage>
</organism>
<comment type="caution">
    <text evidence="1">The sequence shown here is derived from an EMBL/GenBank/DDBJ whole genome shotgun (WGS) entry which is preliminary data.</text>
</comment>
<dbReference type="GO" id="GO:0016491">
    <property type="term" value="F:oxidoreductase activity"/>
    <property type="evidence" value="ECO:0007669"/>
    <property type="project" value="InterPro"/>
</dbReference>
<name>A0A935TEF1_9PROT</name>
<dbReference type="Gene3D" id="3.40.109.10">
    <property type="entry name" value="NADH Oxidase"/>
    <property type="match status" value="1"/>
</dbReference>
<sequence length="67" mass="7417">MAQAALGKLLDLPPGAHPLGILCIGQVPAFYPRPMFEETGWGKRLDLTQVLFENRWPEHALATPTAY</sequence>
<evidence type="ECO:0008006" key="3">
    <source>
        <dbReference type="Google" id="ProtNLM"/>
    </source>
</evidence>
<evidence type="ECO:0000313" key="1">
    <source>
        <dbReference type="EMBL" id="MBK7954817.1"/>
    </source>
</evidence>
<dbReference type="EMBL" id="JADJOT010000009">
    <property type="protein sequence ID" value="MBK7954817.1"/>
    <property type="molecule type" value="Genomic_DNA"/>
</dbReference>
<gene>
    <name evidence="1" type="ORF">IPK02_13185</name>
</gene>